<dbReference type="PaxDb" id="73239-Q7RTD7"/>
<proteinExistence type="predicted"/>
<evidence type="ECO:0000313" key="3">
    <source>
        <dbReference type="Proteomes" id="UP000008553"/>
    </source>
</evidence>
<dbReference type="AlphaFoldDB" id="Q7RTD7"/>
<gene>
    <name evidence="2" type="ORF">PY00057</name>
</gene>
<evidence type="ECO:0000313" key="2">
    <source>
        <dbReference type="EMBL" id="EAA16138.1"/>
    </source>
</evidence>
<dbReference type="Proteomes" id="UP000008553">
    <property type="component" value="Unassembled WGS sequence"/>
</dbReference>
<accession>Q7RTD7</accession>
<keyword evidence="1" id="KW-1133">Transmembrane helix</keyword>
<organism evidence="2 3">
    <name type="scientific">Plasmodium yoelii yoelii</name>
    <dbReference type="NCBI Taxonomy" id="73239"/>
    <lineage>
        <taxon>Eukaryota</taxon>
        <taxon>Sar</taxon>
        <taxon>Alveolata</taxon>
        <taxon>Apicomplexa</taxon>
        <taxon>Aconoidasida</taxon>
        <taxon>Haemosporida</taxon>
        <taxon>Plasmodiidae</taxon>
        <taxon>Plasmodium</taxon>
        <taxon>Plasmodium (Vinckeia)</taxon>
    </lineage>
</organism>
<sequence>IHKTSFIGIVVLSILDRYTMHLYFMTTYYILILCLTIKIFPLT</sequence>
<dbReference type="InParanoid" id="Q7RTD7"/>
<comment type="caution">
    <text evidence="2">The sequence shown here is derived from an EMBL/GenBank/DDBJ whole genome shotgun (WGS) entry which is preliminary data.</text>
</comment>
<dbReference type="EMBL" id="AABL01000013">
    <property type="protein sequence ID" value="EAA16138.1"/>
    <property type="molecule type" value="Genomic_DNA"/>
</dbReference>
<feature type="transmembrane region" description="Helical" evidence="1">
    <location>
        <begin position="20"/>
        <end position="40"/>
    </location>
</feature>
<keyword evidence="3" id="KW-1185">Reference proteome</keyword>
<reference evidence="2 3" key="1">
    <citation type="journal article" date="2002" name="Nature">
        <title>Genome sequence and comparative analysis of the model rodent malaria parasite Plasmodium yoelii yoelii.</title>
        <authorList>
            <person name="Carlton J.M."/>
            <person name="Angiuoli S.V."/>
            <person name="Suh B.B."/>
            <person name="Kooij T.W."/>
            <person name="Pertea M."/>
            <person name="Silva J.C."/>
            <person name="Ermolaeva M.D."/>
            <person name="Allen J.E."/>
            <person name="Selengut J.D."/>
            <person name="Koo H.L."/>
            <person name="Peterson J.D."/>
            <person name="Pop M."/>
            <person name="Kosack D.S."/>
            <person name="Shumway M.F."/>
            <person name="Bidwell S.L."/>
            <person name="Shallom S.J."/>
            <person name="van Aken S.E."/>
            <person name="Riedmuller S.B."/>
            <person name="Feldblyum T.V."/>
            <person name="Cho J.K."/>
            <person name="Quackenbush J."/>
            <person name="Sedegah M."/>
            <person name="Shoaibi A."/>
            <person name="Cummings L.M."/>
            <person name="Florens L."/>
            <person name="Yates J.R."/>
            <person name="Raine J.D."/>
            <person name="Sinden R.E."/>
            <person name="Harris M.A."/>
            <person name="Cunningham D.A."/>
            <person name="Preiser P.R."/>
            <person name="Bergman L.W."/>
            <person name="Vaidya A.B."/>
            <person name="van Lin L.H."/>
            <person name="Janse C.J."/>
            <person name="Waters A.P."/>
            <person name="Smith H.O."/>
            <person name="White O.R."/>
            <person name="Salzberg S.L."/>
            <person name="Venter J.C."/>
            <person name="Fraser C.M."/>
            <person name="Hoffman S.L."/>
            <person name="Gardner M.J."/>
            <person name="Carucci D.J."/>
        </authorList>
    </citation>
    <scope>NUCLEOTIDE SEQUENCE [LARGE SCALE GENOMIC DNA]</scope>
    <source>
        <strain evidence="2 3">17XNL</strain>
    </source>
</reference>
<protein>
    <submittedName>
        <fullName evidence="2">Uncharacterized protein</fullName>
    </submittedName>
</protein>
<evidence type="ECO:0000256" key="1">
    <source>
        <dbReference type="SAM" id="Phobius"/>
    </source>
</evidence>
<name>Q7RTD7_PLAYO</name>
<keyword evidence="1" id="KW-0472">Membrane</keyword>
<feature type="non-terminal residue" evidence="2">
    <location>
        <position position="1"/>
    </location>
</feature>
<keyword evidence="1" id="KW-0812">Transmembrane</keyword>